<evidence type="ECO:0000256" key="1">
    <source>
        <dbReference type="ARBA" id="ARBA00004167"/>
    </source>
</evidence>
<dbReference type="Pfam" id="PF03168">
    <property type="entry name" value="LEA_2"/>
    <property type="match status" value="1"/>
</dbReference>
<name>A0A7J9BEB4_GOSGO</name>
<dbReference type="InterPro" id="IPR044839">
    <property type="entry name" value="NDR1-like"/>
</dbReference>
<evidence type="ECO:0000256" key="2">
    <source>
        <dbReference type="ARBA" id="ARBA00022692"/>
    </source>
</evidence>
<evidence type="ECO:0000313" key="7">
    <source>
        <dbReference type="EMBL" id="MBA0734677.1"/>
    </source>
</evidence>
<evidence type="ECO:0000256" key="4">
    <source>
        <dbReference type="ARBA" id="ARBA00023136"/>
    </source>
</evidence>
<organism evidence="7 8">
    <name type="scientific">Gossypium gossypioides</name>
    <name type="common">Mexican cotton</name>
    <name type="synonym">Selera gossypioides</name>
    <dbReference type="NCBI Taxonomy" id="34282"/>
    <lineage>
        <taxon>Eukaryota</taxon>
        <taxon>Viridiplantae</taxon>
        <taxon>Streptophyta</taxon>
        <taxon>Embryophyta</taxon>
        <taxon>Tracheophyta</taxon>
        <taxon>Spermatophyta</taxon>
        <taxon>Magnoliopsida</taxon>
        <taxon>eudicotyledons</taxon>
        <taxon>Gunneridae</taxon>
        <taxon>Pentapetalae</taxon>
        <taxon>rosids</taxon>
        <taxon>malvids</taxon>
        <taxon>Malvales</taxon>
        <taxon>Malvaceae</taxon>
        <taxon>Malvoideae</taxon>
        <taxon>Gossypium</taxon>
    </lineage>
</organism>
<dbReference type="OrthoDB" id="1889094at2759"/>
<reference evidence="7 8" key="1">
    <citation type="journal article" date="2019" name="Genome Biol. Evol.">
        <title>Insights into the evolution of the New World diploid cottons (Gossypium, subgenus Houzingenia) based on genome sequencing.</title>
        <authorList>
            <person name="Grover C.E."/>
            <person name="Arick M.A. 2nd"/>
            <person name="Thrash A."/>
            <person name="Conover J.L."/>
            <person name="Sanders W.S."/>
            <person name="Peterson D.G."/>
            <person name="Frelichowski J.E."/>
            <person name="Scheffler J.A."/>
            <person name="Scheffler B.E."/>
            <person name="Wendel J.F."/>
        </authorList>
    </citation>
    <scope>NUCLEOTIDE SEQUENCE [LARGE SCALE GENOMIC DNA]</scope>
    <source>
        <strain evidence="7">5</strain>
        <tissue evidence="7">Leaf</tissue>
    </source>
</reference>
<feature type="non-terminal residue" evidence="7">
    <location>
        <position position="287"/>
    </location>
</feature>
<evidence type="ECO:0000256" key="5">
    <source>
        <dbReference type="SAM" id="Phobius"/>
    </source>
</evidence>
<proteinExistence type="predicted"/>
<dbReference type="GO" id="GO:0009506">
    <property type="term" value="C:plasmodesma"/>
    <property type="evidence" value="ECO:0007669"/>
    <property type="project" value="TreeGrafter"/>
</dbReference>
<dbReference type="GO" id="GO:0005886">
    <property type="term" value="C:plasma membrane"/>
    <property type="evidence" value="ECO:0007669"/>
    <property type="project" value="TreeGrafter"/>
</dbReference>
<gene>
    <name evidence="7" type="ORF">Gogos_018576</name>
</gene>
<dbReference type="Proteomes" id="UP000593579">
    <property type="component" value="Unassembled WGS sequence"/>
</dbReference>
<keyword evidence="4 5" id="KW-0472">Membrane</keyword>
<sequence>MSDKQGHLNGAYCGPSIPPPTRNYHRPGRGSCCGCGCCLLKCLFNIIITAIVIIGLAVFIFWLIFRPNKVKFHVTDVQLTQFNLTSNNTLHYNLALNMTIRNPNRRIGIYYDRIEARAYYEDQRFDTETLTPFYQGHKNTSYLNPVFVGQQFVRLGADETSEFNEDRVNGVYDIDVKLYLRIRFKLGRVKTGRFKPRISCDLKVPLNTGNGSFGGTFKTTRCDLDFYCWQLVSEKLISHPEKDIMPCFIATNQLAYHHKCLIHFVDPLLVLAMEHMGHGMSGAVRDK</sequence>
<feature type="domain" description="Late embryogenesis abundant protein LEA-2 subgroup" evidence="6">
    <location>
        <begin position="98"/>
        <end position="193"/>
    </location>
</feature>
<keyword evidence="2 5" id="KW-0812">Transmembrane</keyword>
<dbReference type="PANTHER" id="PTHR31415:SF4">
    <property type="entry name" value="NDR1_HIN1-LIKE PROTEIN 3"/>
    <property type="match status" value="1"/>
</dbReference>
<evidence type="ECO:0000259" key="6">
    <source>
        <dbReference type="Pfam" id="PF03168"/>
    </source>
</evidence>
<evidence type="ECO:0000256" key="3">
    <source>
        <dbReference type="ARBA" id="ARBA00022989"/>
    </source>
</evidence>
<dbReference type="EMBL" id="JABEZY010000002">
    <property type="protein sequence ID" value="MBA0734677.1"/>
    <property type="molecule type" value="Genomic_DNA"/>
</dbReference>
<dbReference type="AlphaFoldDB" id="A0A7J9BEB4"/>
<keyword evidence="8" id="KW-1185">Reference proteome</keyword>
<comment type="subcellular location">
    <subcellularLocation>
        <location evidence="1">Membrane</location>
        <topology evidence="1">Single-pass membrane protein</topology>
    </subcellularLocation>
</comment>
<dbReference type="InterPro" id="IPR004864">
    <property type="entry name" value="LEA_2"/>
</dbReference>
<evidence type="ECO:0000313" key="8">
    <source>
        <dbReference type="Proteomes" id="UP000593579"/>
    </source>
</evidence>
<accession>A0A7J9BEB4</accession>
<dbReference type="PANTHER" id="PTHR31415">
    <property type="entry name" value="OS05G0367900 PROTEIN"/>
    <property type="match status" value="1"/>
</dbReference>
<dbReference type="GO" id="GO:0098542">
    <property type="term" value="P:defense response to other organism"/>
    <property type="evidence" value="ECO:0007669"/>
    <property type="project" value="InterPro"/>
</dbReference>
<comment type="caution">
    <text evidence="7">The sequence shown here is derived from an EMBL/GenBank/DDBJ whole genome shotgun (WGS) entry which is preliminary data.</text>
</comment>
<feature type="transmembrane region" description="Helical" evidence="5">
    <location>
        <begin position="43"/>
        <end position="65"/>
    </location>
</feature>
<keyword evidence="3 5" id="KW-1133">Transmembrane helix</keyword>
<protein>
    <recommendedName>
        <fullName evidence="6">Late embryogenesis abundant protein LEA-2 subgroup domain-containing protein</fullName>
    </recommendedName>
</protein>